<feature type="domain" description="NADH:quinone oxidoreductase/Mrp antiporter transmembrane" evidence="17">
    <location>
        <begin position="132"/>
        <end position="413"/>
    </location>
</feature>
<organism evidence="20">
    <name type="scientific">Hyla tsinlingensis</name>
    <name type="common">Tsinling tree toad</name>
    <dbReference type="NCBI Taxonomy" id="666683"/>
    <lineage>
        <taxon>Eukaryota</taxon>
        <taxon>Metazoa</taxon>
        <taxon>Chordata</taxon>
        <taxon>Craniata</taxon>
        <taxon>Vertebrata</taxon>
        <taxon>Euteleostomi</taxon>
        <taxon>Amphibia</taxon>
        <taxon>Batrachia</taxon>
        <taxon>Anura</taxon>
        <taxon>Neobatrachia</taxon>
        <taxon>Hyloidea</taxon>
        <taxon>Hylidae</taxon>
        <taxon>Hylinae</taxon>
        <taxon>Hylini</taxon>
        <taxon>Hyla</taxon>
    </lineage>
</organism>
<dbReference type="EMBL" id="KU601448">
    <property type="protein sequence ID" value="AOC61672.1"/>
    <property type="molecule type" value="Genomic_DNA"/>
</dbReference>
<gene>
    <name evidence="20" type="primary">ND5</name>
</gene>
<evidence type="ECO:0000256" key="12">
    <source>
        <dbReference type="ARBA" id="ARBA00023075"/>
    </source>
</evidence>
<dbReference type="GO" id="GO:0008137">
    <property type="term" value="F:NADH dehydrogenase (ubiquinone) activity"/>
    <property type="evidence" value="ECO:0007669"/>
    <property type="project" value="UniProtKB-EC"/>
</dbReference>
<dbReference type="GO" id="GO:0015990">
    <property type="term" value="P:electron transport coupled proton transport"/>
    <property type="evidence" value="ECO:0007669"/>
    <property type="project" value="TreeGrafter"/>
</dbReference>
<dbReference type="Pfam" id="PF00662">
    <property type="entry name" value="Proton_antipo_N"/>
    <property type="match status" value="1"/>
</dbReference>
<dbReference type="PRINTS" id="PR01434">
    <property type="entry name" value="NADHDHGNASE5"/>
</dbReference>
<keyword evidence="13 16" id="KW-0496">Mitochondrion</keyword>
<evidence type="ECO:0000256" key="2">
    <source>
        <dbReference type="ARBA" id="ARBA00012944"/>
    </source>
</evidence>
<feature type="transmembrane region" description="Helical" evidence="16">
    <location>
        <begin position="208"/>
        <end position="229"/>
    </location>
</feature>
<feature type="transmembrane region" description="Helical" evidence="16">
    <location>
        <begin position="6"/>
        <end position="24"/>
    </location>
</feature>
<comment type="subcellular location">
    <subcellularLocation>
        <location evidence="1">Mitochondrion inner membrane</location>
        <topology evidence="1">Multi-pass membrane protein</topology>
    </subcellularLocation>
</comment>
<feature type="transmembrane region" description="Helical" evidence="16">
    <location>
        <begin position="36"/>
        <end position="53"/>
    </location>
</feature>
<geneLocation type="mitochondrion" evidence="20"/>
<feature type="transmembrane region" description="Helical" evidence="16">
    <location>
        <begin position="139"/>
        <end position="158"/>
    </location>
</feature>
<evidence type="ECO:0000256" key="8">
    <source>
        <dbReference type="ARBA" id="ARBA00022967"/>
    </source>
</evidence>
<accession>A0A1B2RZB3</accession>
<sequence length="596" mass="65942">MNLLMAPLSSYILSMLVLMIPLLNPNSYDFHFKTKTAVKTAFFISAIPLLLMINETAQTMSFSWKWFNILSTPINLTIQLDHYSIIFIPIALMVTWSIVEYSLWYMHNDTKIQLFFKYLLIFLLAMMLLVSAGNFLMLFIGWEGVGIMSYLLIGWYFTRSNAGAAALQAVLYNRIGDIGFLFALFWLISLYDSIDLNFLFSMNHSTPLLLALIIAAASKSAQFGLHPWLASAMEGPTPVSALLHSSTMVVAGVFLLIRIHPMIENNQTALSTCLCLGAISTAFAATCALTQNDIKKIIAYSTSSQLGLMVVAIGLNMPHLAFFHICTHAFFKAMLFLCSGSIIHNLNDEQDIRKMGGLQKTLPFTTSCVSVGSLALMGTPYLAGFFSKDAIIEAINASDVNAWALALTIIATSFTAIYSLRVIYFASMNYPRFNSVVSINENNPTIINPIKRLAFGSIIAGLIINQIIIPTSPMILTMPTSLKITALVVSILGFIIAVDLASMSWTKTPKTSNVSKSINTSFYPTMIHRLIPSLMLNFSLRTSSHLIDTLWLEKIGPKGLAELQLPPITKNQEIQQGLIKVYLTIFVFSTLICLTV</sequence>
<evidence type="ECO:0000256" key="11">
    <source>
        <dbReference type="ARBA" id="ARBA00023027"/>
    </source>
</evidence>
<keyword evidence="8" id="KW-1278">Translocase</keyword>
<dbReference type="AlphaFoldDB" id="A0A1B2RZB3"/>
<dbReference type="PANTHER" id="PTHR42829:SF2">
    <property type="entry name" value="NADH-UBIQUINONE OXIDOREDUCTASE CHAIN 5"/>
    <property type="match status" value="1"/>
</dbReference>
<evidence type="ECO:0000256" key="3">
    <source>
        <dbReference type="ARBA" id="ARBA00021096"/>
    </source>
</evidence>
<keyword evidence="5" id="KW-0679">Respiratory chain</keyword>
<comment type="function">
    <text evidence="16">Core subunit of the mitochondrial membrane respiratory chain NADH dehydrogenase (Complex I) which catalyzes electron transfer from NADH through the respiratory chain, using ubiquinone as an electron acceptor. Essential for the catalytic activity and assembly of complex I.</text>
</comment>
<dbReference type="Pfam" id="PF00361">
    <property type="entry name" value="Proton_antipo_M"/>
    <property type="match status" value="1"/>
</dbReference>
<reference evidence="20" key="1">
    <citation type="journal article" date="2016" name="Mitochondrial DNA Part B Resour">
        <title>Sequencing of complete mitochondrial genome for Tsinling Tree Toad (Hyla tsinlingensis).</title>
        <authorList>
            <person name="Kang X."/>
            <person name="Sun Z."/>
            <person name="Guo W."/>
            <person name="Wu J."/>
            <person name="Qian L."/>
            <person name="Pan T."/>
            <person name="Wang H."/>
            <person name="Li K."/>
            <person name="Zhang B."/>
        </authorList>
    </citation>
    <scope>NUCLEOTIDE SEQUENCE</scope>
</reference>
<feature type="domain" description="NADH dehydrogenase subunit 5 C-terminal" evidence="19">
    <location>
        <begin position="418"/>
        <end position="595"/>
    </location>
</feature>
<name>A0A1B2RZB3_9NEOB</name>
<dbReference type="Pfam" id="PF06455">
    <property type="entry name" value="NADH5_C"/>
    <property type="match status" value="1"/>
</dbReference>
<keyword evidence="7" id="KW-0999">Mitochondrion inner membrane</keyword>
<feature type="transmembrane region" description="Helical" evidence="16">
    <location>
        <begin position="321"/>
        <end position="343"/>
    </location>
</feature>
<dbReference type="InterPro" id="IPR003945">
    <property type="entry name" value="NU5C-like"/>
</dbReference>
<evidence type="ECO:0000256" key="6">
    <source>
        <dbReference type="ARBA" id="ARBA00022692"/>
    </source>
</evidence>
<dbReference type="InterPro" id="IPR001516">
    <property type="entry name" value="Proton_antipo_N"/>
</dbReference>
<keyword evidence="10 16" id="KW-1133">Transmembrane helix</keyword>
<evidence type="ECO:0000259" key="17">
    <source>
        <dbReference type="Pfam" id="PF00361"/>
    </source>
</evidence>
<evidence type="ECO:0000256" key="1">
    <source>
        <dbReference type="ARBA" id="ARBA00004448"/>
    </source>
</evidence>
<feature type="domain" description="NADH-Ubiquinone oxidoreductase (complex I) chain 5 N-terminal" evidence="18">
    <location>
        <begin position="66"/>
        <end position="116"/>
    </location>
</feature>
<feature type="transmembrane region" description="Helical" evidence="16">
    <location>
        <begin position="403"/>
        <end position="424"/>
    </location>
</feature>
<keyword evidence="9" id="KW-0249">Electron transport</keyword>
<evidence type="ECO:0000313" key="20">
    <source>
        <dbReference type="EMBL" id="AOC61672.1"/>
    </source>
</evidence>
<evidence type="ECO:0000259" key="19">
    <source>
        <dbReference type="Pfam" id="PF06455"/>
    </source>
</evidence>
<protein>
    <recommendedName>
        <fullName evidence="3 16">NADH-ubiquinone oxidoreductase chain 5</fullName>
        <ecNumber evidence="2 16">7.1.1.2</ecNumber>
    </recommendedName>
</protein>
<comment type="catalytic activity">
    <reaction evidence="15 16">
        <text>a ubiquinone + NADH + 5 H(+)(in) = a ubiquinol + NAD(+) + 4 H(+)(out)</text>
        <dbReference type="Rhea" id="RHEA:29091"/>
        <dbReference type="Rhea" id="RHEA-COMP:9565"/>
        <dbReference type="Rhea" id="RHEA-COMP:9566"/>
        <dbReference type="ChEBI" id="CHEBI:15378"/>
        <dbReference type="ChEBI" id="CHEBI:16389"/>
        <dbReference type="ChEBI" id="CHEBI:17976"/>
        <dbReference type="ChEBI" id="CHEBI:57540"/>
        <dbReference type="ChEBI" id="CHEBI:57945"/>
        <dbReference type="EC" id="7.1.1.2"/>
    </reaction>
</comment>
<feature type="transmembrane region" description="Helical" evidence="16">
    <location>
        <begin position="453"/>
        <end position="476"/>
    </location>
</feature>
<dbReference type="GO" id="GO:0005743">
    <property type="term" value="C:mitochondrial inner membrane"/>
    <property type="evidence" value="ECO:0007669"/>
    <property type="project" value="UniProtKB-SubCell"/>
</dbReference>
<feature type="transmembrane region" description="Helical" evidence="16">
    <location>
        <begin position="297"/>
        <end position="315"/>
    </location>
</feature>
<feature type="transmembrane region" description="Helical" evidence="16">
    <location>
        <begin position="241"/>
        <end position="263"/>
    </location>
</feature>
<dbReference type="NCBIfam" id="TIGR01974">
    <property type="entry name" value="NDH_I_L"/>
    <property type="match status" value="1"/>
</dbReference>
<feature type="transmembrane region" description="Helical" evidence="16">
    <location>
        <begin position="364"/>
        <end position="383"/>
    </location>
</feature>
<evidence type="ECO:0000256" key="15">
    <source>
        <dbReference type="ARBA" id="ARBA00049551"/>
    </source>
</evidence>
<keyword evidence="12 16" id="KW-0830">Ubiquinone</keyword>
<feature type="transmembrane region" description="Helical" evidence="16">
    <location>
        <begin position="83"/>
        <end position="103"/>
    </location>
</feature>
<dbReference type="GO" id="GO:0042773">
    <property type="term" value="P:ATP synthesis coupled electron transport"/>
    <property type="evidence" value="ECO:0007669"/>
    <property type="project" value="InterPro"/>
</dbReference>
<keyword evidence="6 16" id="KW-0812">Transmembrane</keyword>
<dbReference type="GO" id="GO:0003954">
    <property type="term" value="F:NADH dehydrogenase activity"/>
    <property type="evidence" value="ECO:0007669"/>
    <property type="project" value="TreeGrafter"/>
</dbReference>
<evidence type="ECO:0000256" key="10">
    <source>
        <dbReference type="ARBA" id="ARBA00022989"/>
    </source>
</evidence>
<keyword evidence="14 16" id="KW-0472">Membrane</keyword>
<feature type="transmembrane region" description="Helical" evidence="16">
    <location>
        <begin position="269"/>
        <end position="290"/>
    </location>
</feature>
<feature type="transmembrane region" description="Helical" evidence="16">
    <location>
        <begin position="170"/>
        <end position="188"/>
    </location>
</feature>
<dbReference type="PANTHER" id="PTHR42829">
    <property type="entry name" value="NADH-UBIQUINONE OXIDOREDUCTASE CHAIN 5"/>
    <property type="match status" value="1"/>
</dbReference>
<evidence type="ECO:0000256" key="7">
    <source>
        <dbReference type="ARBA" id="ARBA00022792"/>
    </source>
</evidence>
<dbReference type="InterPro" id="IPR018393">
    <property type="entry name" value="NADHpl_OxRdtase_5_subgr"/>
</dbReference>
<keyword evidence="4 16" id="KW-0813">Transport</keyword>
<feature type="transmembrane region" description="Helical" evidence="16">
    <location>
        <begin position="115"/>
        <end position="133"/>
    </location>
</feature>
<feature type="transmembrane region" description="Helical" evidence="16">
    <location>
        <begin position="482"/>
        <end position="501"/>
    </location>
</feature>
<evidence type="ECO:0000256" key="4">
    <source>
        <dbReference type="ARBA" id="ARBA00022448"/>
    </source>
</evidence>
<dbReference type="InterPro" id="IPR001750">
    <property type="entry name" value="ND/Mrp_TM"/>
</dbReference>
<comment type="similarity">
    <text evidence="16">Belongs to the complex I subunit 5 family.</text>
</comment>
<evidence type="ECO:0000256" key="5">
    <source>
        <dbReference type="ARBA" id="ARBA00022660"/>
    </source>
</evidence>
<evidence type="ECO:0000256" key="13">
    <source>
        <dbReference type="ARBA" id="ARBA00023128"/>
    </source>
</evidence>
<keyword evidence="11 16" id="KW-0520">NAD</keyword>
<evidence type="ECO:0000259" key="18">
    <source>
        <dbReference type="Pfam" id="PF00662"/>
    </source>
</evidence>
<evidence type="ECO:0000256" key="14">
    <source>
        <dbReference type="ARBA" id="ARBA00023136"/>
    </source>
</evidence>
<evidence type="ECO:0000256" key="16">
    <source>
        <dbReference type="RuleBase" id="RU003404"/>
    </source>
</evidence>
<dbReference type="InterPro" id="IPR010934">
    <property type="entry name" value="NADH_DH_su5_C"/>
</dbReference>
<evidence type="ECO:0000256" key="9">
    <source>
        <dbReference type="ARBA" id="ARBA00022982"/>
    </source>
</evidence>
<dbReference type="EC" id="7.1.1.2" evidence="2 16"/>
<proteinExistence type="inferred from homology"/>